<dbReference type="Pfam" id="PF09851">
    <property type="entry name" value="SHOCT"/>
    <property type="match status" value="1"/>
</dbReference>
<evidence type="ECO:0000256" key="1">
    <source>
        <dbReference type="SAM" id="MobiDB-lite"/>
    </source>
</evidence>
<protein>
    <recommendedName>
        <fullName evidence="3">SHOCT domain-containing protein</fullName>
    </recommendedName>
</protein>
<dbReference type="EMBL" id="MVIM01000004">
    <property type="protein sequence ID" value="ORB66180.1"/>
    <property type="molecule type" value="Genomic_DNA"/>
</dbReference>
<evidence type="ECO:0000313" key="5">
    <source>
        <dbReference type="Proteomes" id="UP000192411"/>
    </source>
</evidence>
<feature type="region of interest" description="Disordered" evidence="1">
    <location>
        <begin position="190"/>
        <end position="209"/>
    </location>
</feature>
<proteinExistence type="predicted"/>
<feature type="compositionally biased region" description="Polar residues" evidence="1">
    <location>
        <begin position="190"/>
        <end position="207"/>
    </location>
</feature>
<dbReference type="OrthoDB" id="5996503at2"/>
<dbReference type="InterPro" id="IPR018649">
    <property type="entry name" value="SHOCT"/>
</dbReference>
<gene>
    <name evidence="4" type="ORF">BST47_09920</name>
</gene>
<feature type="domain" description="SHOCT" evidence="3">
    <location>
        <begin position="213"/>
        <end position="240"/>
    </location>
</feature>
<keyword evidence="2" id="KW-0472">Membrane</keyword>
<dbReference type="AlphaFoldDB" id="A0A1X0JTY2"/>
<keyword evidence="2" id="KW-0812">Transmembrane</keyword>
<evidence type="ECO:0000259" key="3">
    <source>
        <dbReference type="Pfam" id="PF09851"/>
    </source>
</evidence>
<feature type="transmembrane region" description="Helical" evidence="2">
    <location>
        <begin position="7"/>
        <end position="29"/>
    </location>
</feature>
<organism evidence="4 5">
    <name type="scientific">Mycolicibacterium tusciae</name>
    <dbReference type="NCBI Taxonomy" id="75922"/>
    <lineage>
        <taxon>Bacteria</taxon>
        <taxon>Bacillati</taxon>
        <taxon>Actinomycetota</taxon>
        <taxon>Actinomycetes</taxon>
        <taxon>Mycobacteriales</taxon>
        <taxon>Mycobacteriaceae</taxon>
        <taxon>Mycolicibacterium</taxon>
    </lineage>
</organism>
<comment type="caution">
    <text evidence="4">The sequence shown here is derived from an EMBL/GenBank/DDBJ whole genome shotgun (WGS) entry which is preliminary data.</text>
</comment>
<sequence>MKRAPRIAIVVSVLTLVVSVVGFVATLVLNTFVLDEYDAYGELPIPGSTTLELPAGEMTVSFHTVTTGRPTSGFPIPDLSFGITPTEGRPEPTVTENVGGTTSVNSDVRVRIWTVHIPQAGTYEVEAEGSVDGYIAPRLAFGHDDSRGWLLFVFGGLFGLGLLVLVVSLLWSSRAAKKARLLQHHELSADTPTWSAGSPPAASTPTDQGVRLEQIRHLAALRDSGALTEDEYAAEKRRILNGD</sequence>
<keyword evidence="2" id="KW-1133">Transmembrane helix</keyword>
<feature type="transmembrane region" description="Helical" evidence="2">
    <location>
        <begin position="149"/>
        <end position="171"/>
    </location>
</feature>
<name>A0A1X0JTY2_9MYCO</name>
<dbReference type="RefSeq" id="WP_083125353.1">
    <property type="nucleotide sequence ID" value="NZ_MVIM01000004.1"/>
</dbReference>
<reference evidence="4 5" key="1">
    <citation type="submission" date="2017-02" db="EMBL/GenBank/DDBJ databases">
        <title>The new phylogeny of genus Mycobacterium.</title>
        <authorList>
            <person name="Tortoli E."/>
            <person name="Trovato A."/>
            <person name="Cirillo D.M."/>
        </authorList>
    </citation>
    <scope>NUCLEOTIDE SEQUENCE [LARGE SCALE GENOMIC DNA]</scope>
    <source>
        <strain evidence="4 5">DSM 44338</strain>
    </source>
</reference>
<keyword evidence="5" id="KW-1185">Reference proteome</keyword>
<accession>A0A1X0JTY2</accession>
<dbReference type="Proteomes" id="UP000192411">
    <property type="component" value="Unassembled WGS sequence"/>
</dbReference>
<dbReference type="STRING" id="75922.BST47_09920"/>
<evidence type="ECO:0000313" key="4">
    <source>
        <dbReference type="EMBL" id="ORB66180.1"/>
    </source>
</evidence>
<evidence type="ECO:0000256" key="2">
    <source>
        <dbReference type="SAM" id="Phobius"/>
    </source>
</evidence>